<dbReference type="InterPro" id="IPR003439">
    <property type="entry name" value="ABC_transporter-like_ATP-bd"/>
</dbReference>
<keyword evidence="7" id="KW-1278">Translocase</keyword>
<evidence type="ECO:0000256" key="2">
    <source>
        <dbReference type="ARBA" id="ARBA00022448"/>
    </source>
</evidence>
<dbReference type="OrthoDB" id="39350at2"/>
<dbReference type="InterPro" id="IPR003593">
    <property type="entry name" value="AAA+_ATPase"/>
</dbReference>
<proteinExistence type="predicted"/>
<dbReference type="RefSeq" id="WP_146843445.1">
    <property type="nucleotide sequence ID" value="NZ_BJWG01000011.1"/>
</dbReference>
<evidence type="ECO:0000256" key="4">
    <source>
        <dbReference type="ARBA" id="ARBA00022737"/>
    </source>
</evidence>
<gene>
    <name evidence="10" type="ORF">CCO02nite_24830</name>
</gene>
<evidence type="ECO:0000256" key="5">
    <source>
        <dbReference type="ARBA" id="ARBA00022741"/>
    </source>
</evidence>
<keyword evidence="11" id="KW-1185">Reference proteome</keyword>
<feature type="domain" description="ABC transporter" evidence="9">
    <location>
        <begin position="11"/>
        <end position="246"/>
    </location>
</feature>
<dbReference type="GO" id="GO:0005886">
    <property type="term" value="C:plasma membrane"/>
    <property type="evidence" value="ECO:0007669"/>
    <property type="project" value="UniProtKB-SubCell"/>
</dbReference>
<dbReference type="SMART" id="SM00382">
    <property type="entry name" value="AAA"/>
    <property type="match status" value="2"/>
</dbReference>
<dbReference type="FunFam" id="3.40.50.300:FF:000127">
    <property type="entry name" value="Ribose import ATP-binding protein RbsA"/>
    <property type="match status" value="1"/>
</dbReference>
<dbReference type="CDD" id="cd03215">
    <property type="entry name" value="ABC_Carb_Monos_II"/>
    <property type="match status" value="1"/>
</dbReference>
<protein>
    <submittedName>
        <fullName evidence="10">ABC transporter ATP-binding protein</fullName>
    </submittedName>
</protein>
<dbReference type="PANTHER" id="PTHR43790">
    <property type="entry name" value="CARBOHYDRATE TRANSPORT ATP-BINDING PROTEIN MG119-RELATED"/>
    <property type="match status" value="1"/>
</dbReference>
<keyword evidence="4" id="KW-0677">Repeat</keyword>
<evidence type="ECO:0000256" key="3">
    <source>
        <dbReference type="ARBA" id="ARBA00022475"/>
    </source>
</evidence>
<sequence>MSQTSASAPVVEMRGITIEFPGVRALDGVDLTLRPGEVHALMGENGAGKSTMIKALTGVYQIDAGTIRVDGAEHRFHGTAQAQVAGISTVYQEVNLCANLSVAENVMLGHEVRVGPFINWPATRRKAREHLALLNLDIDPSSQLGSHSIAVQQLCSIARAMVVQAKVLILDEPTSSLDKAEVAELFTVIRSLRDQGVAILFVSHFLEQVYEISDRMTILRNGKFVGEHLTRELPRLELISQMLGRAGDELAAIEAGAQRVAREDDESRTPLMTALGLGRNGSIEPVDLELFAGEIVGFAGLLGSGRTELARLLYGADKSDSGTLSYAGEPIRSAAPLASLKSGVAYSTEDRKKEGIIADLTVRENIALAIQANRGAWRRIPAKELDEVVARYMTALNVQPPNPNMLIRNLSGGNQQKVLLARWLATSPKLMILDEPTRGIDIGAKAEIQRLVVELAAQGLSVVFISSELEEVLRLSHRLVVLRDRQKIDELANGPEVTSSTVLEIIAASTTEHEEGAA</sequence>
<evidence type="ECO:0000313" key="11">
    <source>
        <dbReference type="Proteomes" id="UP000321720"/>
    </source>
</evidence>
<dbReference type="GO" id="GO:0016887">
    <property type="term" value="F:ATP hydrolysis activity"/>
    <property type="evidence" value="ECO:0007669"/>
    <property type="project" value="InterPro"/>
</dbReference>
<dbReference type="CDD" id="cd03216">
    <property type="entry name" value="ABC_Carb_Monos_I"/>
    <property type="match status" value="1"/>
</dbReference>
<dbReference type="Pfam" id="PF00005">
    <property type="entry name" value="ABC_tran"/>
    <property type="match status" value="2"/>
</dbReference>
<dbReference type="SUPFAM" id="SSF52540">
    <property type="entry name" value="P-loop containing nucleoside triphosphate hydrolases"/>
    <property type="match status" value="2"/>
</dbReference>
<dbReference type="Proteomes" id="UP000321720">
    <property type="component" value="Unassembled WGS sequence"/>
</dbReference>
<comment type="caution">
    <text evidence="10">The sequence shown here is derived from an EMBL/GenBank/DDBJ whole genome shotgun (WGS) entry which is preliminary data.</text>
</comment>
<keyword evidence="2" id="KW-0813">Transport</keyword>
<evidence type="ECO:0000256" key="8">
    <source>
        <dbReference type="ARBA" id="ARBA00023136"/>
    </source>
</evidence>
<evidence type="ECO:0000259" key="9">
    <source>
        <dbReference type="PROSITE" id="PS50893"/>
    </source>
</evidence>
<reference evidence="10 11" key="1">
    <citation type="submission" date="2019-07" db="EMBL/GenBank/DDBJ databases">
        <title>Whole genome shotgun sequence of Cellulomonas composti NBRC 100758.</title>
        <authorList>
            <person name="Hosoyama A."/>
            <person name="Uohara A."/>
            <person name="Ohji S."/>
            <person name="Ichikawa N."/>
        </authorList>
    </citation>
    <scope>NUCLEOTIDE SEQUENCE [LARGE SCALE GENOMIC DNA]</scope>
    <source>
        <strain evidence="10 11">NBRC 100758</strain>
    </source>
</reference>
<accession>A0A511JCW3</accession>
<dbReference type="EMBL" id="BJWG01000011">
    <property type="protein sequence ID" value="GEL95825.1"/>
    <property type="molecule type" value="Genomic_DNA"/>
</dbReference>
<dbReference type="AlphaFoldDB" id="A0A511JCW3"/>
<comment type="subcellular location">
    <subcellularLocation>
        <location evidence="1">Cell membrane</location>
        <topology evidence="1">Peripheral membrane protein</topology>
    </subcellularLocation>
</comment>
<evidence type="ECO:0000256" key="1">
    <source>
        <dbReference type="ARBA" id="ARBA00004202"/>
    </source>
</evidence>
<dbReference type="InterPro" id="IPR027417">
    <property type="entry name" value="P-loop_NTPase"/>
</dbReference>
<evidence type="ECO:0000256" key="7">
    <source>
        <dbReference type="ARBA" id="ARBA00022967"/>
    </source>
</evidence>
<keyword evidence="8" id="KW-0472">Membrane</keyword>
<name>A0A511JCW3_9CELL</name>
<dbReference type="PROSITE" id="PS00211">
    <property type="entry name" value="ABC_TRANSPORTER_1"/>
    <property type="match status" value="1"/>
</dbReference>
<dbReference type="InterPro" id="IPR017871">
    <property type="entry name" value="ABC_transporter-like_CS"/>
</dbReference>
<dbReference type="InterPro" id="IPR050107">
    <property type="entry name" value="ABC_carbohydrate_import_ATPase"/>
</dbReference>
<evidence type="ECO:0000256" key="6">
    <source>
        <dbReference type="ARBA" id="ARBA00022840"/>
    </source>
</evidence>
<organism evidence="10 11">
    <name type="scientific">Cellulomonas composti</name>
    <dbReference type="NCBI Taxonomy" id="266130"/>
    <lineage>
        <taxon>Bacteria</taxon>
        <taxon>Bacillati</taxon>
        <taxon>Actinomycetota</taxon>
        <taxon>Actinomycetes</taxon>
        <taxon>Micrococcales</taxon>
        <taxon>Cellulomonadaceae</taxon>
        <taxon>Cellulomonas</taxon>
    </lineage>
</organism>
<evidence type="ECO:0000313" key="10">
    <source>
        <dbReference type="EMBL" id="GEL95825.1"/>
    </source>
</evidence>
<dbReference type="GO" id="GO:0005524">
    <property type="term" value="F:ATP binding"/>
    <property type="evidence" value="ECO:0007669"/>
    <property type="project" value="UniProtKB-KW"/>
</dbReference>
<keyword evidence="5" id="KW-0547">Nucleotide-binding</keyword>
<keyword evidence="6 10" id="KW-0067">ATP-binding</keyword>
<dbReference type="Gene3D" id="3.40.50.300">
    <property type="entry name" value="P-loop containing nucleotide triphosphate hydrolases"/>
    <property type="match status" value="2"/>
</dbReference>
<dbReference type="PROSITE" id="PS50893">
    <property type="entry name" value="ABC_TRANSPORTER_2"/>
    <property type="match status" value="2"/>
</dbReference>
<dbReference type="PANTHER" id="PTHR43790:SF9">
    <property type="entry name" value="GALACTOFURANOSE TRANSPORTER ATP-BINDING PROTEIN YTFR"/>
    <property type="match status" value="1"/>
</dbReference>
<keyword evidence="3" id="KW-1003">Cell membrane</keyword>
<feature type="domain" description="ABC transporter" evidence="9">
    <location>
        <begin position="261"/>
        <end position="509"/>
    </location>
</feature>